<protein>
    <submittedName>
        <fullName evidence="1">Uncharacterized protein</fullName>
    </submittedName>
</protein>
<proteinExistence type="predicted"/>
<accession>A0A8S5UC26</accession>
<reference evidence="1" key="1">
    <citation type="journal article" date="2021" name="Proc. Natl. Acad. Sci. U.S.A.">
        <title>A Catalog of Tens of Thousands of Viruses from Human Metagenomes Reveals Hidden Associations with Chronic Diseases.</title>
        <authorList>
            <person name="Tisza M.J."/>
            <person name="Buck C.B."/>
        </authorList>
    </citation>
    <scope>NUCLEOTIDE SEQUENCE</scope>
    <source>
        <strain evidence="1">CtZkC8</strain>
    </source>
</reference>
<organism evidence="1">
    <name type="scientific">Podoviridae sp. ctZkC8</name>
    <dbReference type="NCBI Taxonomy" id="2825259"/>
    <lineage>
        <taxon>Viruses</taxon>
        <taxon>Duplodnaviria</taxon>
        <taxon>Heunggongvirae</taxon>
        <taxon>Uroviricota</taxon>
        <taxon>Caudoviricetes</taxon>
    </lineage>
</organism>
<name>A0A8S5UC26_9CAUD</name>
<sequence length="38" mass="4556">MVLNLISLVIQYSRLRIYINLAKLHLIILEDMCRIRLT</sequence>
<dbReference type="EMBL" id="BK016062">
    <property type="protein sequence ID" value="DAF92045.1"/>
    <property type="molecule type" value="Genomic_DNA"/>
</dbReference>
<evidence type="ECO:0000313" key="1">
    <source>
        <dbReference type="EMBL" id="DAF92045.1"/>
    </source>
</evidence>